<keyword evidence="1" id="KW-0472">Membrane</keyword>
<dbReference type="Gene3D" id="2.60.40.10">
    <property type="entry name" value="Immunoglobulins"/>
    <property type="match status" value="1"/>
</dbReference>
<dbReference type="OrthoDB" id="65070at2157"/>
<dbReference type="RefSeq" id="WP_048109408.1">
    <property type="nucleotide sequence ID" value="NZ_CP009517.1"/>
</dbReference>
<protein>
    <submittedName>
        <fullName evidence="2">Uncharacterized protein</fullName>
    </submittedName>
</protein>
<dbReference type="PANTHER" id="PTHR35902">
    <property type="entry name" value="S-LAYER DOMAIN-LIKE PROTEIN-RELATED"/>
    <property type="match status" value="1"/>
</dbReference>
<proteinExistence type="predicted"/>
<keyword evidence="1" id="KW-0812">Transmembrane</keyword>
<dbReference type="GeneID" id="24790843"/>
<dbReference type="EMBL" id="CP009517">
    <property type="protein sequence ID" value="AKB83765.1"/>
    <property type="molecule type" value="Genomic_DNA"/>
</dbReference>
<gene>
    <name evidence="2" type="ORF">MSBR3_3187</name>
</gene>
<evidence type="ECO:0000313" key="2">
    <source>
        <dbReference type="EMBL" id="AKB83765.1"/>
    </source>
</evidence>
<reference evidence="2" key="1">
    <citation type="submission" date="2014-07" db="EMBL/GenBank/DDBJ databases">
        <title>Methanogenic archaea and the global carbon cycle.</title>
        <authorList>
            <person name="Henriksen J.R."/>
            <person name="Luke J."/>
            <person name="Reinhart S."/>
            <person name="Benedict M.N."/>
            <person name="Youngblut N.D."/>
            <person name="Metcalf M.E."/>
            <person name="Whitaker R.J."/>
            <person name="Metcalf W.W."/>
        </authorList>
    </citation>
    <scope>NUCLEOTIDE SEQUENCE [LARGE SCALE GENOMIC DNA]</scope>
    <source>
        <strain evidence="2">3</strain>
    </source>
</reference>
<organism evidence="2 3">
    <name type="scientific">Methanosarcina barkeri 3</name>
    <dbReference type="NCBI Taxonomy" id="1434107"/>
    <lineage>
        <taxon>Archaea</taxon>
        <taxon>Methanobacteriati</taxon>
        <taxon>Methanobacteriota</taxon>
        <taxon>Stenosarchaea group</taxon>
        <taxon>Methanomicrobia</taxon>
        <taxon>Methanosarcinales</taxon>
        <taxon>Methanosarcinaceae</taxon>
        <taxon>Methanosarcina</taxon>
    </lineage>
</organism>
<dbReference type="KEGG" id="mbak:MSBR3_3187"/>
<accession>A0A0E3WYT2</accession>
<name>A0A0E3WYT2_METBA</name>
<keyword evidence="3" id="KW-1185">Reference proteome</keyword>
<evidence type="ECO:0000313" key="3">
    <source>
        <dbReference type="Proteomes" id="UP000033066"/>
    </source>
</evidence>
<dbReference type="InterPro" id="IPR013783">
    <property type="entry name" value="Ig-like_fold"/>
</dbReference>
<dbReference type="PATRIC" id="fig|1434107.4.peg.4022"/>
<sequence>MEMVKKITVATLFSLLLISLLFAAPASAAVGGENLKVTIVETNPYPAKIGEYLTLTVQVENIGGSKADNVDIEIVPQYPFSLDSEANAIKNIGVLNPGRTATKEFYLFVDKNAQKGVRSIDIRTKTGKNSPWSEKSFDIRIGTETFNSKGTVELKEFVSDPEVFMPGDRGTVTVTLKNTASNPTVTIGGSDFDTNARIQAAVLRPLSEGIIVLDAPYGDMGLLGPGDSIKLTFNVKVAEDAPEGTHNFELAIEGNSFDYNSRKNIPLKVDSSNIRVIPSKELKLTNGESTIEFDVANTHPNEFSSVSIKPKAEGITFYPAEYFIGPMNPDELFTIEFNAITNDSWSASKEGEINMSLTANYNNGINRHANTVGDLRFANTSEIAESNSTTILTGGLIIISIPAAFMFYRRRKQ</sequence>
<dbReference type="STRING" id="1434107.MSBR3_3187"/>
<keyword evidence="1" id="KW-1133">Transmembrane helix</keyword>
<dbReference type="Proteomes" id="UP000033066">
    <property type="component" value="Chromosome"/>
</dbReference>
<dbReference type="AlphaFoldDB" id="A0A0E3WYT2"/>
<feature type="transmembrane region" description="Helical" evidence="1">
    <location>
        <begin position="389"/>
        <end position="408"/>
    </location>
</feature>
<evidence type="ECO:0000256" key="1">
    <source>
        <dbReference type="SAM" id="Phobius"/>
    </source>
</evidence>
<dbReference type="PANTHER" id="PTHR35902:SF3">
    <property type="entry name" value="NPCBM-ASSOCIATED, NEW3 DOMAIN OF ALPHA-GALACTOSIDASE"/>
    <property type="match status" value="1"/>
</dbReference>
<dbReference type="HOGENOM" id="CLU_663269_0_0_2"/>